<name>M0AQQ1_9EURY</name>
<feature type="compositionally biased region" description="Polar residues" evidence="1">
    <location>
        <begin position="59"/>
        <end position="70"/>
    </location>
</feature>
<reference evidence="3 4" key="1">
    <citation type="journal article" date="2014" name="PLoS Genet.">
        <title>Phylogenetically driven sequencing of extremely halophilic archaea reveals strategies for static and dynamic osmo-response.</title>
        <authorList>
            <person name="Becker E.A."/>
            <person name="Seitzer P.M."/>
            <person name="Tritt A."/>
            <person name="Larsen D."/>
            <person name="Krusor M."/>
            <person name="Yao A.I."/>
            <person name="Wu D."/>
            <person name="Madern D."/>
            <person name="Eisen J.A."/>
            <person name="Darling A.E."/>
            <person name="Facciotti M.T."/>
        </authorList>
    </citation>
    <scope>NUCLEOTIDE SEQUENCE [LARGE SCALE GENOMIC DNA]</scope>
    <source>
        <strain evidence="3 4">JCM 10990</strain>
    </source>
</reference>
<dbReference type="Proteomes" id="UP000011693">
    <property type="component" value="Unassembled WGS sequence"/>
</dbReference>
<keyword evidence="2" id="KW-0472">Membrane</keyword>
<evidence type="ECO:0000313" key="4">
    <source>
        <dbReference type="Proteomes" id="UP000011693"/>
    </source>
</evidence>
<keyword evidence="2" id="KW-1133">Transmembrane helix</keyword>
<feature type="transmembrane region" description="Helical" evidence="2">
    <location>
        <begin position="6"/>
        <end position="27"/>
    </location>
</feature>
<evidence type="ECO:0000256" key="2">
    <source>
        <dbReference type="SAM" id="Phobius"/>
    </source>
</evidence>
<feature type="region of interest" description="Disordered" evidence="1">
    <location>
        <begin position="55"/>
        <end position="101"/>
    </location>
</feature>
<keyword evidence="4" id="KW-1185">Reference proteome</keyword>
<dbReference type="EMBL" id="AOIN01000056">
    <property type="protein sequence ID" value="ELY99713.1"/>
    <property type="molecule type" value="Genomic_DNA"/>
</dbReference>
<sequence length="101" mass="11031">MIYDLVGFALQFAVLVFAAYLGTMLALSQFHRQTTGKPGETLPISHRLTPRFMRPNHEQYLTPTDDQNAAASAAGSTPSEESTEDDSNHDATADTADDTDR</sequence>
<dbReference type="AlphaFoldDB" id="M0AQQ1"/>
<proteinExistence type="predicted"/>
<dbReference type="OrthoDB" id="170879at2157"/>
<protein>
    <submittedName>
        <fullName evidence="3">Uncharacterized protein</fullName>
    </submittedName>
</protein>
<organism evidence="3 4">
    <name type="scientific">Natrialba chahannaoensis JCM 10990</name>
    <dbReference type="NCBI Taxonomy" id="1227492"/>
    <lineage>
        <taxon>Archaea</taxon>
        <taxon>Methanobacteriati</taxon>
        <taxon>Methanobacteriota</taxon>
        <taxon>Stenosarchaea group</taxon>
        <taxon>Halobacteria</taxon>
        <taxon>Halobacteriales</taxon>
        <taxon>Natrialbaceae</taxon>
        <taxon>Natrialba</taxon>
    </lineage>
</organism>
<evidence type="ECO:0000313" key="3">
    <source>
        <dbReference type="EMBL" id="ELY99713.1"/>
    </source>
</evidence>
<evidence type="ECO:0000256" key="1">
    <source>
        <dbReference type="SAM" id="MobiDB-lite"/>
    </source>
</evidence>
<gene>
    <name evidence="3" type="ORF">C482_09517</name>
</gene>
<accession>M0AQQ1</accession>
<dbReference type="RefSeq" id="WP_006167312.1">
    <property type="nucleotide sequence ID" value="NZ_AOIN01000056.1"/>
</dbReference>
<keyword evidence="2" id="KW-0812">Transmembrane</keyword>
<comment type="caution">
    <text evidence="3">The sequence shown here is derived from an EMBL/GenBank/DDBJ whole genome shotgun (WGS) entry which is preliminary data.</text>
</comment>
<dbReference type="PATRIC" id="fig|1227492.4.peg.1863"/>